<dbReference type="InterPro" id="IPR011605">
    <property type="entry name" value="NusB_fam"/>
</dbReference>
<evidence type="ECO:0000256" key="3">
    <source>
        <dbReference type="ARBA" id="ARBA00022884"/>
    </source>
</evidence>
<dbReference type="EMBL" id="CASHTH010001184">
    <property type="protein sequence ID" value="CAI8012479.1"/>
    <property type="molecule type" value="Genomic_DNA"/>
</dbReference>
<proteinExistence type="inferred from homology"/>
<evidence type="ECO:0000259" key="6">
    <source>
        <dbReference type="Pfam" id="PF01029"/>
    </source>
</evidence>
<dbReference type="AlphaFoldDB" id="A0AA35RJ66"/>
<organism evidence="7 8">
    <name type="scientific">Geodia barretti</name>
    <name type="common">Barrett's horny sponge</name>
    <dbReference type="NCBI Taxonomy" id="519541"/>
    <lineage>
        <taxon>Eukaryota</taxon>
        <taxon>Metazoa</taxon>
        <taxon>Porifera</taxon>
        <taxon>Demospongiae</taxon>
        <taxon>Heteroscleromorpha</taxon>
        <taxon>Tetractinellida</taxon>
        <taxon>Astrophorina</taxon>
        <taxon>Geodiidae</taxon>
        <taxon>Geodia</taxon>
    </lineage>
</organism>
<keyword evidence="4" id="KW-0805">Transcription regulation</keyword>
<dbReference type="HAMAP" id="MF_00073">
    <property type="entry name" value="NusB"/>
    <property type="match status" value="1"/>
</dbReference>
<evidence type="ECO:0000256" key="4">
    <source>
        <dbReference type="ARBA" id="ARBA00023015"/>
    </source>
</evidence>
<keyword evidence="2" id="KW-0889">Transcription antitermination</keyword>
<dbReference type="PANTHER" id="PTHR11078:SF3">
    <property type="entry name" value="ANTITERMINATION NUSB DOMAIN-CONTAINING PROTEIN"/>
    <property type="match status" value="1"/>
</dbReference>
<dbReference type="InterPro" id="IPR035926">
    <property type="entry name" value="NusB-like_sf"/>
</dbReference>
<evidence type="ECO:0000256" key="2">
    <source>
        <dbReference type="ARBA" id="ARBA00022814"/>
    </source>
</evidence>
<dbReference type="Proteomes" id="UP001174909">
    <property type="component" value="Unassembled WGS sequence"/>
</dbReference>
<accession>A0AA35RJ66</accession>
<dbReference type="Gene3D" id="1.10.940.10">
    <property type="entry name" value="NusB-like"/>
    <property type="match status" value="1"/>
</dbReference>
<name>A0AA35RJ66_GEOBA</name>
<dbReference type="NCBIfam" id="TIGR01951">
    <property type="entry name" value="nusB"/>
    <property type="match status" value="1"/>
</dbReference>
<comment type="caution">
    <text evidence="7">The sequence shown here is derived from an EMBL/GenBank/DDBJ whole genome shotgun (WGS) entry which is preliminary data.</text>
</comment>
<dbReference type="GO" id="GO:0031564">
    <property type="term" value="P:transcription antitermination"/>
    <property type="evidence" value="ECO:0007669"/>
    <property type="project" value="UniProtKB-KW"/>
</dbReference>
<keyword evidence="3" id="KW-0694">RNA-binding</keyword>
<dbReference type="GO" id="GO:0005829">
    <property type="term" value="C:cytosol"/>
    <property type="evidence" value="ECO:0007669"/>
    <property type="project" value="TreeGrafter"/>
</dbReference>
<evidence type="ECO:0000256" key="5">
    <source>
        <dbReference type="ARBA" id="ARBA00023163"/>
    </source>
</evidence>
<keyword evidence="5" id="KW-0804">Transcription</keyword>
<dbReference type="GO" id="GO:0003723">
    <property type="term" value="F:RNA binding"/>
    <property type="evidence" value="ECO:0007669"/>
    <property type="project" value="UniProtKB-KW"/>
</dbReference>
<dbReference type="Pfam" id="PF01029">
    <property type="entry name" value="NusB"/>
    <property type="match status" value="1"/>
</dbReference>
<evidence type="ECO:0000313" key="8">
    <source>
        <dbReference type="Proteomes" id="UP001174909"/>
    </source>
</evidence>
<protein>
    <submittedName>
        <fullName evidence="7">Transcription antitermination protein NusB</fullName>
    </submittedName>
</protein>
<comment type="similarity">
    <text evidence="1">Belongs to the NusB family.</text>
</comment>
<dbReference type="GO" id="GO:0006353">
    <property type="term" value="P:DNA-templated transcription termination"/>
    <property type="evidence" value="ECO:0007669"/>
    <property type="project" value="InterPro"/>
</dbReference>
<evidence type="ECO:0000256" key="1">
    <source>
        <dbReference type="ARBA" id="ARBA00005952"/>
    </source>
</evidence>
<feature type="domain" description="NusB/RsmB/TIM44" evidence="6">
    <location>
        <begin position="42"/>
        <end position="140"/>
    </location>
</feature>
<sequence>MPKVLPRDPRSLARVVVLQAGFASDLRGGLEQPRLEWLIEENLVRARDAKNVLAASQPLLRGLLENRQELDKLIQTYAPAWPVHLLAPIDRNILRIALYELLYHTDTPAKTAINEAVELAKVFGSESSARFVNGVLGTVMTALSRGELN</sequence>
<dbReference type="PANTHER" id="PTHR11078">
    <property type="entry name" value="N UTILIZATION SUBSTANCE PROTEIN B-RELATED"/>
    <property type="match status" value="1"/>
</dbReference>
<keyword evidence="8" id="KW-1185">Reference proteome</keyword>
<reference evidence="7" key="1">
    <citation type="submission" date="2023-03" db="EMBL/GenBank/DDBJ databases">
        <authorList>
            <person name="Steffen K."/>
            <person name="Cardenas P."/>
        </authorList>
    </citation>
    <scope>NUCLEOTIDE SEQUENCE</scope>
</reference>
<dbReference type="InterPro" id="IPR006027">
    <property type="entry name" value="NusB_RsmB_TIM44"/>
</dbReference>
<evidence type="ECO:0000313" key="7">
    <source>
        <dbReference type="EMBL" id="CAI8012479.1"/>
    </source>
</evidence>
<gene>
    <name evidence="7" type="ORF">GBAR_LOCUS8007</name>
</gene>
<dbReference type="SUPFAM" id="SSF48013">
    <property type="entry name" value="NusB-like"/>
    <property type="match status" value="1"/>
</dbReference>